<evidence type="ECO:0000313" key="13">
    <source>
        <dbReference type="EMBL" id="EIJ35959.1"/>
    </source>
</evidence>
<evidence type="ECO:0000256" key="3">
    <source>
        <dbReference type="ARBA" id="ARBA00022475"/>
    </source>
</evidence>
<evidence type="ECO:0000256" key="4">
    <source>
        <dbReference type="ARBA" id="ARBA00022481"/>
    </source>
</evidence>
<comment type="similarity">
    <text evidence="9">Belongs to the GSP H family.</text>
</comment>
<evidence type="ECO:0000256" key="7">
    <source>
        <dbReference type="ARBA" id="ARBA00022989"/>
    </source>
</evidence>
<evidence type="ECO:0000256" key="11">
    <source>
        <dbReference type="SAM" id="Phobius"/>
    </source>
</evidence>
<feature type="transmembrane region" description="Helical" evidence="11">
    <location>
        <begin position="40"/>
        <end position="64"/>
    </location>
</feature>
<dbReference type="Gene3D" id="3.30.700.10">
    <property type="entry name" value="Glycoprotein, Type 4 Pilin"/>
    <property type="match status" value="1"/>
</dbReference>
<dbReference type="Pfam" id="PF07963">
    <property type="entry name" value="N_methyl"/>
    <property type="match status" value="1"/>
</dbReference>
<gene>
    <name evidence="13" type="ORF">Thini_3447</name>
</gene>
<evidence type="ECO:0000256" key="1">
    <source>
        <dbReference type="ARBA" id="ARBA00004377"/>
    </source>
</evidence>
<feature type="domain" description="General secretion pathway GspH" evidence="12">
    <location>
        <begin position="74"/>
        <end position="169"/>
    </location>
</feature>
<protein>
    <recommendedName>
        <fullName evidence="2">Type II secretion system protein H</fullName>
    </recommendedName>
    <alternativeName>
        <fullName evidence="10">General secretion pathway protein H</fullName>
    </alternativeName>
</protein>
<proteinExistence type="inferred from homology"/>
<sequence length="177" mass="19142">MVLPVAKVKMQILLCGNSELQNPSPHPLSFKGRGGKNTGFTLLEVLIVLVIGGLLMGVVATSLSEGPVLRKSSREVAASLRHARAMAVMRQQPALWKMNIKDKHFWIEGGEPNSERTFSAGITAKINTTSSEVNSADQGGIRFFPDGSSTGGSVELTYNQQTYKVNVEWVTGRVSVQ</sequence>
<evidence type="ECO:0000256" key="5">
    <source>
        <dbReference type="ARBA" id="ARBA00022519"/>
    </source>
</evidence>
<dbReference type="GO" id="GO:0015627">
    <property type="term" value="C:type II protein secretion system complex"/>
    <property type="evidence" value="ECO:0007669"/>
    <property type="project" value="InterPro"/>
</dbReference>
<evidence type="ECO:0000259" key="12">
    <source>
        <dbReference type="Pfam" id="PF12019"/>
    </source>
</evidence>
<dbReference type="AlphaFoldDB" id="A0A656HL04"/>
<keyword evidence="6 11" id="KW-0812">Transmembrane</keyword>
<dbReference type="SUPFAM" id="SSF54523">
    <property type="entry name" value="Pili subunits"/>
    <property type="match status" value="1"/>
</dbReference>
<name>A0A656HL04_THINJ</name>
<evidence type="ECO:0000256" key="9">
    <source>
        <dbReference type="ARBA" id="ARBA00025772"/>
    </source>
</evidence>
<accession>A0A656HL04</accession>
<evidence type="ECO:0000256" key="6">
    <source>
        <dbReference type="ARBA" id="ARBA00022692"/>
    </source>
</evidence>
<dbReference type="InterPro" id="IPR012902">
    <property type="entry name" value="N_methyl_site"/>
</dbReference>
<keyword evidence="5" id="KW-0997">Cell inner membrane</keyword>
<keyword evidence="8 11" id="KW-0472">Membrane</keyword>
<evidence type="ECO:0000313" key="14">
    <source>
        <dbReference type="Proteomes" id="UP000005317"/>
    </source>
</evidence>
<dbReference type="Pfam" id="PF12019">
    <property type="entry name" value="GspH"/>
    <property type="match status" value="1"/>
</dbReference>
<evidence type="ECO:0000256" key="10">
    <source>
        <dbReference type="ARBA" id="ARBA00030775"/>
    </source>
</evidence>
<keyword evidence="4" id="KW-0488">Methylation</keyword>
<dbReference type="GO" id="GO:0015628">
    <property type="term" value="P:protein secretion by the type II secretion system"/>
    <property type="evidence" value="ECO:0007669"/>
    <property type="project" value="InterPro"/>
</dbReference>
<evidence type="ECO:0000256" key="8">
    <source>
        <dbReference type="ARBA" id="ARBA00023136"/>
    </source>
</evidence>
<dbReference type="GO" id="GO:0005886">
    <property type="term" value="C:plasma membrane"/>
    <property type="evidence" value="ECO:0007669"/>
    <property type="project" value="UniProtKB-SubCell"/>
</dbReference>
<keyword evidence="3" id="KW-1003">Cell membrane</keyword>
<comment type="subcellular location">
    <subcellularLocation>
        <location evidence="1">Cell inner membrane</location>
        <topology evidence="1">Single-pass membrane protein</topology>
    </subcellularLocation>
</comment>
<dbReference type="PROSITE" id="PS00409">
    <property type="entry name" value="PROKAR_NTER_METHYL"/>
    <property type="match status" value="1"/>
</dbReference>
<keyword evidence="7 11" id="KW-1133">Transmembrane helix</keyword>
<dbReference type="NCBIfam" id="TIGR02532">
    <property type="entry name" value="IV_pilin_GFxxxE"/>
    <property type="match status" value="1"/>
</dbReference>
<dbReference type="Proteomes" id="UP000005317">
    <property type="component" value="Unassembled WGS sequence"/>
</dbReference>
<keyword evidence="14" id="KW-1185">Reference proteome</keyword>
<dbReference type="InterPro" id="IPR022346">
    <property type="entry name" value="T2SS_GspH"/>
</dbReference>
<reference evidence="14" key="1">
    <citation type="journal article" date="2011" name="Stand. Genomic Sci.">
        <title>Genome sequence of the filamentous, gliding Thiothrix nivea neotype strain (JP2(T)).</title>
        <authorList>
            <person name="Lapidus A."/>
            <person name="Nolan M."/>
            <person name="Lucas S."/>
            <person name="Glavina Del Rio T."/>
            <person name="Tice H."/>
            <person name="Cheng J.F."/>
            <person name="Tapia R."/>
            <person name="Han C."/>
            <person name="Goodwin L."/>
            <person name="Pitluck S."/>
            <person name="Liolios K."/>
            <person name="Pagani I."/>
            <person name="Ivanova N."/>
            <person name="Huntemann M."/>
            <person name="Mavromatis K."/>
            <person name="Mikhailova N."/>
            <person name="Pati A."/>
            <person name="Chen A."/>
            <person name="Palaniappan K."/>
            <person name="Land M."/>
            <person name="Brambilla E.M."/>
            <person name="Rohde M."/>
            <person name="Abt B."/>
            <person name="Verbarg S."/>
            <person name="Goker M."/>
            <person name="Bristow J."/>
            <person name="Eisen J.A."/>
            <person name="Markowitz V."/>
            <person name="Hugenholtz P."/>
            <person name="Kyrpides N.C."/>
            <person name="Klenk H.P."/>
            <person name="Woyke T."/>
        </authorList>
    </citation>
    <scope>NUCLEOTIDE SEQUENCE [LARGE SCALE GENOMIC DNA]</scope>
    <source>
        <strain evidence="14">ATCC 35100 / DSM 5205 / JP2</strain>
    </source>
</reference>
<dbReference type="EMBL" id="JH651384">
    <property type="protein sequence ID" value="EIJ35959.1"/>
    <property type="molecule type" value="Genomic_DNA"/>
</dbReference>
<organism evidence="13 14">
    <name type="scientific">Thiothrix nivea (strain ATCC 35100 / DSM 5205 / JP2)</name>
    <dbReference type="NCBI Taxonomy" id="870187"/>
    <lineage>
        <taxon>Bacteria</taxon>
        <taxon>Pseudomonadati</taxon>
        <taxon>Pseudomonadota</taxon>
        <taxon>Gammaproteobacteria</taxon>
        <taxon>Thiotrichales</taxon>
        <taxon>Thiotrichaceae</taxon>
        <taxon>Thiothrix</taxon>
    </lineage>
</organism>
<dbReference type="InterPro" id="IPR045584">
    <property type="entry name" value="Pilin-like"/>
</dbReference>
<evidence type="ECO:0000256" key="2">
    <source>
        <dbReference type="ARBA" id="ARBA00021549"/>
    </source>
</evidence>